<sequence length="240" mass="25380">MESVIITGAAGGIGRETVKALASAERHIVCVDISDEALAPLRQIASNLAGEFSFVPSRMEDVAACRKVVADAGDQVSGLVHLAGVFEADPQAIDDMGVYERAIRHNLTNGYMVANAVMEKASKGRAGAMVFTSSLAFRRGSWEHVPYAAAKGGLVGMTRAMSRRFAPDWRVNAIAPGLINTGMPAKLIAERGLERVTREIPMKRLGEPSEVASAIAFLMGSSSSYVTGQCINIDGGIINS</sequence>
<accession>A0A7X3LUZ9</accession>
<dbReference type="PROSITE" id="PS00061">
    <property type="entry name" value="ADH_SHORT"/>
    <property type="match status" value="1"/>
</dbReference>
<dbReference type="RefSeq" id="WP_160775851.1">
    <property type="nucleotide sequence ID" value="NZ_WUMV01000004.1"/>
</dbReference>
<dbReference type="AlphaFoldDB" id="A0A7X3LUZ9"/>
<reference evidence="4 5" key="1">
    <citation type="submission" date="2019-12" db="EMBL/GenBank/DDBJ databases">
        <authorList>
            <person name="Li M."/>
        </authorList>
    </citation>
    <scope>NUCLEOTIDE SEQUENCE [LARGE SCALE GENOMIC DNA]</scope>
    <source>
        <strain evidence="4 5">GBMRC 2046</strain>
    </source>
</reference>
<dbReference type="Pfam" id="PF13561">
    <property type="entry name" value="adh_short_C2"/>
    <property type="match status" value="1"/>
</dbReference>
<dbReference type="PANTHER" id="PTHR43477">
    <property type="entry name" value="DIHYDROANTICAPSIN 7-DEHYDROGENASE"/>
    <property type="match status" value="1"/>
</dbReference>
<dbReference type="GO" id="GO:0016491">
    <property type="term" value="F:oxidoreductase activity"/>
    <property type="evidence" value="ECO:0007669"/>
    <property type="project" value="UniProtKB-KW"/>
</dbReference>
<comment type="caution">
    <text evidence="4">The sequence shown here is derived from an EMBL/GenBank/DDBJ whole genome shotgun (WGS) entry which is preliminary data.</text>
</comment>
<dbReference type="PANTHER" id="PTHR43477:SF1">
    <property type="entry name" value="DIHYDROANTICAPSIN 7-DEHYDROGENASE"/>
    <property type="match status" value="1"/>
</dbReference>
<dbReference type="EMBL" id="WUMV01000004">
    <property type="protein sequence ID" value="MXN65592.1"/>
    <property type="molecule type" value="Genomic_DNA"/>
</dbReference>
<dbReference type="Gene3D" id="3.40.50.720">
    <property type="entry name" value="NAD(P)-binding Rossmann-like Domain"/>
    <property type="match status" value="1"/>
</dbReference>
<comment type="similarity">
    <text evidence="1">Belongs to the short-chain dehydrogenases/reductases (SDR) family.</text>
</comment>
<dbReference type="InterPro" id="IPR036291">
    <property type="entry name" value="NAD(P)-bd_dom_sf"/>
</dbReference>
<dbReference type="InterPro" id="IPR057326">
    <property type="entry name" value="KR_dom"/>
</dbReference>
<dbReference type="InterPro" id="IPR020904">
    <property type="entry name" value="Sc_DH/Rdtase_CS"/>
</dbReference>
<keyword evidence="5" id="KW-1185">Reference proteome</keyword>
<evidence type="ECO:0000259" key="3">
    <source>
        <dbReference type="SMART" id="SM00822"/>
    </source>
</evidence>
<evidence type="ECO:0000313" key="4">
    <source>
        <dbReference type="EMBL" id="MXN65592.1"/>
    </source>
</evidence>
<dbReference type="SMART" id="SM00822">
    <property type="entry name" value="PKS_KR"/>
    <property type="match status" value="1"/>
</dbReference>
<keyword evidence="2" id="KW-0560">Oxidoreductase</keyword>
<protein>
    <submittedName>
        <fullName evidence="4">SDR family oxidoreductase</fullName>
    </submittedName>
</protein>
<dbReference type="CDD" id="cd05233">
    <property type="entry name" value="SDR_c"/>
    <property type="match status" value="1"/>
</dbReference>
<evidence type="ECO:0000256" key="2">
    <source>
        <dbReference type="ARBA" id="ARBA00023002"/>
    </source>
</evidence>
<dbReference type="PRINTS" id="PR00081">
    <property type="entry name" value="GDHRDH"/>
</dbReference>
<proteinExistence type="inferred from homology"/>
<organism evidence="4 5">
    <name type="scientific">Stappia sediminis</name>
    <dbReference type="NCBI Taxonomy" id="2692190"/>
    <lineage>
        <taxon>Bacteria</taxon>
        <taxon>Pseudomonadati</taxon>
        <taxon>Pseudomonadota</taxon>
        <taxon>Alphaproteobacteria</taxon>
        <taxon>Hyphomicrobiales</taxon>
        <taxon>Stappiaceae</taxon>
        <taxon>Stappia</taxon>
    </lineage>
</organism>
<evidence type="ECO:0000256" key="1">
    <source>
        <dbReference type="ARBA" id="ARBA00006484"/>
    </source>
</evidence>
<name>A0A7X3LUZ9_9HYPH</name>
<dbReference type="InterPro" id="IPR002347">
    <property type="entry name" value="SDR_fam"/>
</dbReference>
<gene>
    <name evidence="4" type="ORF">GR183_11825</name>
</gene>
<dbReference type="Proteomes" id="UP000433101">
    <property type="component" value="Unassembled WGS sequence"/>
</dbReference>
<evidence type="ECO:0000313" key="5">
    <source>
        <dbReference type="Proteomes" id="UP000433101"/>
    </source>
</evidence>
<dbReference type="InterPro" id="IPR051122">
    <property type="entry name" value="SDR_DHRS6-like"/>
</dbReference>
<feature type="domain" description="Ketoreductase" evidence="3">
    <location>
        <begin position="2"/>
        <end position="177"/>
    </location>
</feature>
<dbReference type="SUPFAM" id="SSF51735">
    <property type="entry name" value="NAD(P)-binding Rossmann-fold domains"/>
    <property type="match status" value="1"/>
</dbReference>